<dbReference type="Proteomes" id="UP000324632">
    <property type="component" value="Chromosome 25"/>
</dbReference>
<evidence type="ECO:0000313" key="6">
    <source>
        <dbReference type="EMBL" id="KAA0702224.1"/>
    </source>
</evidence>
<keyword evidence="4" id="KW-0175">Coiled coil</keyword>
<dbReference type="InterPro" id="IPR027417">
    <property type="entry name" value="P-loop_NTPase"/>
</dbReference>
<dbReference type="AlphaFoldDB" id="A0A5A9MWN1"/>
<dbReference type="PROSITE" id="PS51720">
    <property type="entry name" value="G_AIG1"/>
    <property type="match status" value="3"/>
</dbReference>
<evidence type="ECO:0000256" key="1">
    <source>
        <dbReference type="ARBA" id="ARBA00008535"/>
    </source>
</evidence>
<evidence type="ECO:0000313" key="7">
    <source>
        <dbReference type="Proteomes" id="UP000324632"/>
    </source>
</evidence>
<accession>A0A5A9MWN1</accession>
<gene>
    <name evidence="6" type="ORF">E1301_Tti011003</name>
</gene>
<keyword evidence="2" id="KW-0547">Nucleotide-binding</keyword>
<comment type="caution">
    <text evidence="6">The sequence shown here is derived from an EMBL/GenBank/DDBJ whole genome shotgun (WGS) entry which is preliminary data.</text>
</comment>
<feature type="domain" description="AIG1-type G" evidence="5">
    <location>
        <begin position="10"/>
        <end position="206"/>
    </location>
</feature>
<feature type="coiled-coil region" evidence="4">
    <location>
        <begin position="405"/>
        <end position="461"/>
    </location>
</feature>
<name>A0A5A9MWN1_9TELE</name>
<sequence>METSGASRCTSELRIVLLGPKNSGKSSTGNIILGKKEFDLKIPFRCEKKCAEISGWEITVVDTPGWWGTLPYEENPELHKQEVILGFTRCAPGPHAILLVLNVDTPFKQKERDVLCENMRCFGEDVWKHTIVLFTCVNQTEIEQFIERENETLQWLLDKCESRYHVLNIGNKGDGHQVTELLKKIEKMVDGNEGRHYEIHGDTQQCLAEERINQEKKAEERKEKINQKKTTGLEHPLSEIRIVLLGYNGAGKSSAGNTILGKSAFDSRRSITSVMKQGAVGGRHITVVDTSGRRRYFLSQYTPRLYKDDIMLSSSLCPPGPHVFLLVIRVDVAFTEVYRRAVEEHASSLGVNIWDHMIVLFTFGDLLVETSIEMFIESEGDALQWVIEKCGNRYHVFNNVDKDDANQVNELFEKIEEKVAGIERQMYVMSDENLLYVKERRRKAEERVKEMKDQEQKEMKQDNYCLVTDTEHFEMGLVLFGPHSSGKISAGNTILCRETFLKTGSGQNLKESWEVAGRNLTVVCTPGFTKSYPLKKTLKDAKLNLLRSVTQSSSETHAFILTLGVDCSFAEEDKTAITNILEPLGEQVWNHTLVLFTDKDQLGDTPIELFIASEGDVLKWLIEKCGNRYHVLNIKNTADGSQVTKLLEKIEDMVAGNRGCYKMDKETLKEVERQIESNVLKKRALSMDEPYNFAKECRSSLGVDSDYMSQREKDSTTEDFNIAMESEKKSEATSGLESLGSIPEFEIFSLD</sequence>
<evidence type="ECO:0000256" key="4">
    <source>
        <dbReference type="SAM" id="Coils"/>
    </source>
</evidence>
<organism evidence="6 7">
    <name type="scientific">Triplophysa tibetana</name>
    <dbReference type="NCBI Taxonomy" id="1572043"/>
    <lineage>
        <taxon>Eukaryota</taxon>
        <taxon>Metazoa</taxon>
        <taxon>Chordata</taxon>
        <taxon>Craniata</taxon>
        <taxon>Vertebrata</taxon>
        <taxon>Euteleostomi</taxon>
        <taxon>Actinopterygii</taxon>
        <taxon>Neopterygii</taxon>
        <taxon>Teleostei</taxon>
        <taxon>Ostariophysi</taxon>
        <taxon>Cypriniformes</taxon>
        <taxon>Nemacheilidae</taxon>
        <taxon>Triplophysa</taxon>
    </lineage>
</organism>
<dbReference type="EMBL" id="SOYY01000025">
    <property type="protein sequence ID" value="KAA0702224.1"/>
    <property type="molecule type" value="Genomic_DNA"/>
</dbReference>
<proteinExistence type="inferred from homology"/>
<dbReference type="FunFam" id="3.40.50.300:FF:001809">
    <property type="entry name" value="Si:ch1073-365p7.2"/>
    <property type="match status" value="2"/>
</dbReference>
<reference evidence="6 7" key="1">
    <citation type="journal article" date="2019" name="Mol. Ecol. Resour.">
        <title>Chromosome-level genome assembly of Triplophysa tibetana, a fish adapted to the harsh high-altitude environment of the Tibetan Plateau.</title>
        <authorList>
            <person name="Yang X."/>
            <person name="Liu H."/>
            <person name="Ma Z."/>
            <person name="Zou Y."/>
            <person name="Zou M."/>
            <person name="Mao Y."/>
            <person name="Li X."/>
            <person name="Wang H."/>
            <person name="Chen T."/>
            <person name="Wang W."/>
            <person name="Yang R."/>
        </authorList>
    </citation>
    <scope>NUCLEOTIDE SEQUENCE [LARGE SCALE GENOMIC DNA]</scope>
    <source>
        <strain evidence="6">TTIB1903HZAU</strain>
        <tissue evidence="6">Muscle</tissue>
    </source>
</reference>
<evidence type="ECO:0000256" key="2">
    <source>
        <dbReference type="ARBA" id="ARBA00022741"/>
    </source>
</evidence>
<keyword evidence="7" id="KW-1185">Reference proteome</keyword>
<comment type="similarity">
    <text evidence="1">Belongs to the TRAFAC class TrmE-Era-EngA-EngB-Septin-like GTPase superfamily. AIG1/Toc34/Toc159-like paraseptin GTPase family. IAN subfamily.</text>
</comment>
<feature type="domain" description="AIG1-type G" evidence="5">
    <location>
        <begin position="237"/>
        <end position="445"/>
    </location>
</feature>
<keyword evidence="3" id="KW-0342">GTP-binding</keyword>
<dbReference type="PANTHER" id="PTHR10903:SF107">
    <property type="entry name" value="GTPASE IMAP FAMILY MEMBER 4-LIKE-RELATED"/>
    <property type="match status" value="1"/>
</dbReference>
<protein>
    <submittedName>
        <fullName evidence="6">GTPase IMAP family member 8</fullName>
    </submittedName>
</protein>
<feature type="domain" description="AIG1-type G" evidence="5">
    <location>
        <begin position="472"/>
        <end position="671"/>
    </location>
</feature>
<dbReference type="GO" id="GO:0005525">
    <property type="term" value="F:GTP binding"/>
    <property type="evidence" value="ECO:0007669"/>
    <property type="project" value="UniProtKB-KW"/>
</dbReference>
<evidence type="ECO:0000256" key="3">
    <source>
        <dbReference type="ARBA" id="ARBA00023134"/>
    </source>
</evidence>
<dbReference type="InterPro" id="IPR006703">
    <property type="entry name" value="G_AIG1"/>
</dbReference>
<dbReference type="SUPFAM" id="SSF52540">
    <property type="entry name" value="P-loop containing nucleoside triphosphate hydrolases"/>
    <property type="match status" value="3"/>
</dbReference>
<evidence type="ECO:0000259" key="5">
    <source>
        <dbReference type="PROSITE" id="PS51720"/>
    </source>
</evidence>
<dbReference type="PANTHER" id="PTHR10903">
    <property type="entry name" value="GTPASE, IMAP FAMILY MEMBER-RELATED"/>
    <property type="match status" value="1"/>
</dbReference>
<dbReference type="Pfam" id="PF04548">
    <property type="entry name" value="AIG1"/>
    <property type="match status" value="3"/>
</dbReference>
<dbReference type="InterPro" id="IPR045058">
    <property type="entry name" value="GIMA/IAN/Toc"/>
</dbReference>
<dbReference type="Gene3D" id="3.40.50.300">
    <property type="entry name" value="P-loop containing nucleotide triphosphate hydrolases"/>
    <property type="match status" value="3"/>
</dbReference>